<proteinExistence type="predicted"/>
<dbReference type="Gene3D" id="3.30.1330.40">
    <property type="entry name" value="RutC-like"/>
    <property type="match status" value="1"/>
</dbReference>
<sequence length="131" mass="13855">MHKALTPTALPAPFARYSHGVEVSGPARWVWCSGQLGMDAQGHIPEDAGQQAAICFRNAAAILSSAGMGMADVVRVNAFVTDRAYMAPYMEARDACFDGVPPASTLMIVGGFTRPEFKVEVEIVAAQGVTP</sequence>
<evidence type="ECO:0000313" key="2">
    <source>
        <dbReference type="Proteomes" id="UP001315686"/>
    </source>
</evidence>
<dbReference type="InterPro" id="IPR006175">
    <property type="entry name" value="YjgF/YER057c/UK114"/>
</dbReference>
<dbReference type="CDD" id="cd00448">
    <property type="entry name" value="YjgF_YER057c_UK114_family"/>
    <property type="match status" value="1"/>
</dbReference>
<dbReference type="PANTHER" id="PTHR43857">
    <property type="entry name" value="BLR7761 PROTEIN"/>
    <property type="match status" value="1"/>
</dbReference>
<comment type="caution">
    <text evidence="1">The sequence shown here is derived from an EMBL/GenBank/DDBJ whole genome shotgun (WGS) entry which is preliminary data.</text>
</comment>
<dbReference type="PANTHER" id="PTHR43857:SF1">
    <property type="entry name" value="YJGH FAMILY PROTEIN"/>
    <property type="match status" value="1"/>
</dbReference>
<dbReference type="EMBL" id="JADQAZ010000001">
    <property type="protein sequence ID" value="MBT0956552.1"/>
    <property type="molecule type" value="Genomic_DNA"/>
</dbReference>
<dbReference type="SUPFAM" id="SSF55298">
    <property type="entry name" value="YjgF-like"/>
    <property type="match status" value="1"/>
</dbReference>
<dbReference type="Pfam" id="PF01042">
    <property type="entry name" value="Ribonuc_L-PSP"/>
    <property type="match status" value="1"/>
</dbReference>
<accession>A0AAP2CNV9</accession>
<evidence type="ECO:0000313" key="1">
    <source>
        <dbReference type="EMBL" id="MBT0956552.1"/>
    </source>
</evidence>
<reference evidence="1 2" key="1">
    <citation type="journal article" date="2021" name="Arch. Microbiol.">
        <title>Harenicola maris gen. nov., sp. nov. isolated from the Sea of Japan shallow sediments.</title>
        <authorList>
            <person name="Romanenko L.A."/>
            <person name="Kurilenko V.V."/>
            <person name="Chernysheva N.Y."/>
            <person name="Tekutyeva L.A."/>
            <person name="Velansky P.V."/>
            <person name="Svetashev V.I."/>
            <person name="Isaeva M.P."/>
        </authorList>
    </citation>
    <scope>NUCLEOTIDE SEQUENCE [LARGE SCALE GENOMIC DNA]</scope>
    <source>
        <strain evidence="1 2">KMM 3653</strain>
    </source>
</reference>
<dbReference type="RefSeq" id="WP_327792751.1">
    <property type="nucleotide sequence ID" value="NZ_JADQAZ010000001.1"/>
</dbReference>
<keyword evidence="2" id="KW-1185">Reference proteome</keyword>
<gene>
    <name evidence="1" type="ORF">IV417_04075</name>
</gene>
<dbReference type="AlphaFoldDB" id="A0AAP2CNV9"/>
<dbReference type="Proteomes" id="UP001315686">
    <property type="component" value="Unassembled WGS sequence"/>
</dbReference>
<organism evidence="1 2">
    <name type="scientific">Harenicola maris</name>
    <dbReference type="NCBI Taxonomy" id="2841044"/>
    <lineage>
        <taxon>Bacteria</taxon>
        <taxon>Pseudomonadati</taxon>
        <taxon>Pseudomonadota</taxon>
        <taxon>Alphaproteobacteria</taxon>
        <taxon>Rhodobacterales</taxon>
        <taxon>Paracoccaceae</taxon>
        <taxon>Harenicola</taxon>
    </lineage>
</organism>
<name>A0AAP2CNV9_9RHOB</name>
<dbReference type="InterPro" id="IPR035959">
    <property type="entry name" value="RutC-like_sf"/>
</dbReference>
<protein>
    <submittedName>
        <fullName evidence="1">RidA family protein</fullName>
    </submittedName>
</protein>